<evidence type="ECO:0000256" key="1">
    <source>
        <dbReference type="ARBA" id="ARBA00023172"/>
    </source>
</evidence>
<proteinExistence type="predicted"/>
<dbReference type="PROSITE" id="PS51898">
    <property type="entry name" value="TYR_RECOMBINASE"/>
    <property type="match status" value="1"/>
</dbReference>
<dbReference type="STRING" id="1403537.Q428_13835"/>
<gene>
    <name evidence="3" type="ORF">Q428_13835</name>
</gene>
<dbReference type="GO" id="GO:0015074">
    <property type="term" value="P:DNA integration"/>
    <property type="evidence" value="ECO:0007669"/>
    <property type="project" value="InterPro"/>
</dbReference>
<dbReference type="OrthoDB" id="568347at2"/>
<dbReference type="Proteomes" id="UP000019681">
    <property type="component" value="Unassembled WGS sequence"/>
</dbReference>
<dbReference type="Gene3D" id="1.10.443.10">
    <property type="entry name" value="Intergrase catalytic core"/>
    <property type="match status" value="1"/>
</dbReference>
<keyword evidence="4" id="KW-1185">Reference proteome</keyword>
<name>A0A017RS88_9CLOT</name>
<dbReference type="InterPro" id="IPR013762">
    <property type="entry name" value="Integrase-like_cat_sf"/>
</dbReference>
<feature type="domain" description="Tyr recombinase" evidence="2">
    <location>
        <begin position="30"/>
        <end position="225"/>
    </location>
</feature>
<evidence type="ECO:0000313" key="3">
    <source>
        <dbReference type="EMBL" id="EYE87334.1"/>
    </source>
</evidence>
<organism evidence="3 4">
    <name type="scientific">Fervidicella metallireducens AeB</name>
    <dbReference type="NCBI Taxonomy" id="1403537"/>
    <lineage>
        <taxon>Bacteria</taxon>
        <taxon>Bacillati</taxon>
        <taxon>Bacillota</taxon>
        <taxon>Clostridia</taxon>
        <taxon>Eubacteriales</taxon>
        <taxon>Clostridiaceae</taxon>
        <taxon>Fervidicella</taxon>
    </lineage>
</organism>
<accession>A0A017RS88</accession>
<dbReference type="GO" id="GO:0006310">
    <property type="term" value="P:DNA recombination"/>
    <property type="evidence" value="ECO:0007669"/>
    <property type="project" value="UniProtKB-KW"/>
</dbReference>
<dbReference type="SUPFAM" id="SSF56349">
    <property type="entry name" value="DNA breaking-rejoining enzymes"/>
    <property type="match status" value="1"/>
</dbReference>
<dbReference type="AlphaFoldDB" id="A0A017RS88"/>
<protein>
    <recommendedName>
        <fullName evidence="2">Tyr recombinase domain-containing protein</fullName>
    </recommendedName>
</protein>
<dbReference type="Pfam" id="PF00589">
    <property type="entry name" value="Phage_integrase"/>
    <property type="match status" value="1"/>
</dbReference>
<sequence length="371" mass="43029">MEYPEAPIKDVRKLIYQTDKPSINYKSDYQKIKYIPDEVLEQLIPHLSELPDKVRNAVWIMFKTGLRISDTLNLRQDCLLKINGKYWIETNIQKTGIMGHRIPIDEDLAQVIAGMINKVRNELNTNTNPYDLIFPSESIRRETKSITSNYVAKTLNKIAKKYNITDNQGNPFHFNNHKFRHTYAVKLLNCGTDIITIQELMAHASPEMTLRYARLLDETKRIAFDNAVKNGVFTFDDKDNLIEQKNGELPINILNMLWTNHKLNAIETPYGTCLQRIKGKCEYAKHPPCLTCNNGSPCKDLCVGAVDWDIKKYEILIESTKSMIKFSEEYDRKDLKKENEELLNLYTDILDKISCGNLIYGRLDRLKEETL</sequence>
<evidence type="ECO:0000259" key="2">
    <source>
        <dbReference type="PROSITE" id="PS51898"/>
    </source>
</evidence>
<comment type="caution">
    <text evidence="3">The sequence shown here is derived from an EMBL/GenBank/DDBJ whole genome shotgun (WGS) entry which is preliminary data.</text>
</comment>
<dbReference type="PANTHER" id="PTHR30349:SF64">
    <property type="entry name" value="PROPHAGE INTEGRASE INTD-RELATED"/>
    <property type="match status" value="1"/>
</dbReference>
<dbReference type="InterPro" id="IPR002104">
    <property type="entry name" value="Integrase_catalytic"/>
</dbReference>
<dbReference type="GO" id="GO:0003677">
    <property type="term" value="F:DNA binding"/>
    <property type="evidence" value="ECO:0007669"/>
    <property type="project" value="InterPro"/>
</dbReference>
<dbReference type="InterPro" id="IPR011010">
    <property type="entry name" value="DNA_brk_join_enz"/>
</dbReference>
<dbReference type="RefSeq" id="WP_051515173.1">
    <property type="nucleotide sequence ID" value="NZ_AZQP01000066.1"/>
</dbReference>
<evidence type="ECO:0000313" key="4">
    <source>
        <dbReference type="Proteomes" id="UP000019681"/>
    </source>
</evidence>
<reference evidence="3 4" key="1">
    <citation type="journal article" date="2014" name="Genome Announc.">
        <title>Draft Genome Sequence of Fervidicella metallireducens Strain AeBT, an Iron-Reducing Thermoanaerobe from the Great Artesian Basin.</title>
        <authorList>
            <person name="Patel B.K."/>
        </authorList>
    </citation>
    <scope>NUCLEOTIDE SEQUENCE [LARGE SCALE GENOMIC DNA]</scope>
    <source>
        <strain evidence="3 4">AeB</strain>
    </source>
</reference>
<keyword evidence="1" id="KW-0233">DNA recombination</keyword>
<dbReference type="PANTHER" id="PTHR30349">
    <property type="entry name" value="PHAGE INTEGRASE-RELATED"/>
    <property type="match status" value="1"/>
</dbReference>
<dbReference type="EMBL" id="AZQP01000066">
    <property type="protein sequence ID" value="EYE87334.1"/>
    <property type="molecule type" value="Genomic_DNA"/>
</dbReference>
<dbReference type="InterPro" id="IPR050090">
    <property type="entry name" value="Tyrosine_recombinase_XerCD"/>
</dbReference>